<accession>A0A8T0T0Y0</accession>
<evidence type="ECO:0000256" key="4">
    <source>
        <dbReference type="ARBA" id="ARBA00006047"/>
    </source>
</evidence>
<keyword evidence="15" id="KW-1185">Reference proteome</keyword>
<evidence type="ECO:0000256" key="10">
    <source>
        <dbReference type="ARBA" id="ARBA00023277"/>
    </source>
</evidence>
<evidence type="ECO:0000313" key="14">
    <source>
        <dbReference type="EMBL" id="KAG2601979.1"/>
    </source>
</evidence>
<dbReference type="GO" id="GO:0005737">
    <property type="term" value="C:cytoplasm"/>
    <property type="evidence" value="ECO:0007669"/>
    <property type="project" value="UniProtKB-SubCell"/>
</dbReference>
<dbReference type="InterPro" id="IPR035090">
    <property type="entry name" value="Pyridoxal_P_attach_site"/>
</dbReference>
<evidence type="ECO:0000256" key="5">
    <source>
        <dbReference type="ARBA" id="ARBA00022490"/>
    </source>
</evidence>
<dbReference type="InterPro" id="IPR011833">
    <property type="entry name" value="Glycg_phsphrylas"/>
</dbReference>
<evidence type="ECO:0000256" key="12">
    <source>
        <dbReference type="PIRSR" id="PIRSR000460-1"/>
    </source>
</evidence>
<dbReference type="FunFam" id="3.40.50.2000:FF:000153">
    <property type="entry name" value="Alpha-1,4 glucan phosphorylase"/>
    <property type="match status" value="1"/>
</dbReference>
<keyword evidence="9 12" id="KW-0663">Pyridoxal phosphate</keyword>
<comment type="caution">
    <text evidence="14">The sequence shown here is derived from an EMBL/GenBank/DDBJ whole genome shotgun (WGS) entry which is preliminary data.</text>
</comment>
<dbReference type="EMBL" id="CM029045">
    <property type="protein sequence ID" value="KAG2601979.1"/>
    <property type="molecule type" value="Genomic_DNA"/>
</dbReference>
<protein>
    <recommendedName>
        <fullName evidence="13">Alpha-1,4 glucan phosphorylase</fullName>
        <ecNumber evidence="13">2.4.1.1</ecNumber>
    </recommendedName>
</protein>
<dbReference type="Pfam" id="PF00343">
    <property type="entry name" value="Phosphorylase"/>
    <property type="match status" value="1"/>
</dbReference>
<keyword evidence="8 13" id="KW-0808">Transferase</keyword>
<evidence type="ECO:0000256" key="13">
    <source>
        <dbReference type="RuleBase" id="RU000587"/>
    </source>
</evidence>
<dbReference type="NCBIfam" id="TIGR02093">
    <property type="entry name" value="P_ylase"/>
    <property type="match status" value="1"/>
</dbReference>
<evidence type="ECO:0000313" key="15">
    <source>
        <dbReference type="Proteomes" id="UP000823388"/>
    </source>
</evidence>
<dbReference type="PANTHER" id="PTHR11468">
    <property type="entry name" value="GLYCOGEN PHOSPHORYLASE"/>
    <property type="match status" value="1"/>
</dbReference>
<dbReference type="CDD" id="cd04300">
    <property type="entry name" value="GT35_Glycogen_Phosphorylase"/>
    <property type="match status" value="1"/>
</dbReference>
<evidence type="ECO:0000256" key="6">
    <source>
        <dbReference type="ARBA" id="ARBA00022533"/>
    </source>
</evidence>
<keyword evidence="5" id="KW-0963">Cytoplasm</keyword>
<name>A0A8T0T0Y0_PANVG</name>
<dbReference type="GO" id="GO:0030170">
    <property type="term" value="F:pyridoxal phosphate binding"/>
    <property type="evidence" value="ECO:0007669"/>
    <property type="project" value="InterPro"/>
</dbReference>
<comment type="function">
    <text evidence="13">Allosteric enzyme that catalyzes the rate-limiting step in glycogen catabolism, the phosphorolytic cleavage of glycogen to produce glucose-1-phosphate, and plays a central role in maintaining cellular and organismal glucose homeostasis.</text>
</comment>
<dbReference type="PANTHER" id="PTHR11468:SF4">
    <property type="entry name" value="ALPHA-GLUCAN PHOSPHORYLASE 2, CYTOSOLIC"/>
    <property type="match status" value="1"/>
</dbReference>
<dbReference type="GO" id="GO:0005980">
    <property type="term" value="P:glycogen catabolic process"/>
    <property type="evidence" value="ECO:0007669"/>
    <property type="project" value="TreeGrafter"/>
</dbReference>
<dbReference type="Proteomes" id="UP000823388">
    <property type="component" value="Chromosome 5K"/>
</dbReference>
<evidence type="ECO:0000256" key="1">
    <source>
        <dbReference type="ARBA" id="ARBA00001275"/>
    </source>
</evidence>
<evidence type="ECO:0000256" key="9">
    <source>
        <dbReference type="ARBA" id="ARBA00022898"/>
    </source>
</evidence>
<dbReference type="AlphaFoldDB" id="A0A8T0T0Y0"/>
<gene>
    <name evidence="14" type="ORF">PVAP13_5KG534600</name>
</gene>
<dbReference type="PROSITE" id="PS00102">
    <property type="entry name" value="PHOSPHORYLASE"/>
    <property type="match status" value="1"/>
</dbReference>
<feature type="modified residue" description="N6-(pyridoxal phosphate)lysine" evidence="12">
    <location>
        <position position="624"/>
    </location>
</feature>
<comment type="catalytic activity">
    <reaction evidence="1 13">
        <text>[(1-&gt;4)-alpha-D-glucosyl](n) + phosphate = [(1-&gt;4)-alpha-D-glucosyl](n-1) + alpha-D-glucose 1-phosphate</text>
        <dbReference type="Rhea" id="RHEA:41732"/>
        <dbReference type="Rhea" id="RHEA-COMP:9584"/>
        <dbReference type="Rhea" id="RHEA-COMP:9586"/>
        <dbReference type="ChEBI" id="CHEBI:15444"/>
        <dbReference type="ChEBI" id="CHEBI:43474"/>
        <dbReference type="ChEBI" id="CHEBI:58601"/>
        <dbReference type="EC" id="2.4.1.1"/>
    </reaction>
</comment>
<sequence length="778" mass="87524">MPGSNCAAADKVKPAASPAADKPAEIAGNISYHAQYSPHFSPLAFGPEEAFYATAESVRDHLIEEKDAALGNGGLGRLASCFLDSMATLNLPAWGYGLRYRYGLFKQRITKEGQEEIAEDWLDKFSPWEIPRHDVVFPVRFFGHVEILPDGSRKWVGGEVLKALAYDVPIPGYKTKNAISLRLWEAKATAEDFNLFQFNDGQYESSAQLHARAEQICAVLYPGDATEEGKLLRLKQQFFLCSASLQDMIARFKERKADRVSGKWSEFPSKVAVQLNDTHPTLAIPELMRLLMDEEGLGWDEAWDITYRTVSYTNHTVLPEALEKWSQIVMRKLLPRHMEIIEEIDKRFREMVISKHKEMEGKIDSMKVLDGSNPQKPVVRMANLCVVSSHTVNGVAELHSNILKQELFADYVSIWPNKFQNKTNGITPRRWLKFCNPELSEIITKWIKTDQWTSDLDLLTGLRKFADDEKLHAEWAAAKLACKKRLAKHVLDATGVTIDPTSLFDIQIKRIHEYKRQLLNILGAVYRYKKLKEMSAEEKQKVTPRTVMIGGKAFATYTNAKRIVKLVNDVGAVVNNDPEVNKYLKVVFIPNYNVSVAEVLIPGSELSQHISTAGMEASGTSNMKFSLNGCVIIGTLDGANVEIREEVGEDNFFLFGAKADQVAGLRKDRENGLFKPDPRFEEAKQLIRSGAFGSYNYEPLLDSLEGNSGFGRGDYFLVGYDFPGYIDAQDRVDAAYKDKKKWIKMSILNTAGSGKFSSDRTIAQYAKEIWDIKPSPVA</sequence>
<keyword evidence="10 13" id="KW-0119">Carbohydrate metabolism</keyword>
<proteinExistence type="inferred from homology"/>
<comment type="function">
    <text evidence="11">Phosphorylase is an important allosteric enzyme in carbohydrate metabolism. Enzymes from different sources differ in their regulatory mechanisms and in their natural substrates. However, all known phosphorylases share catalytic and structural properties.</text>
</comment>
<dbReference type="SUPFAM" id="SSF53756">
    <property type="entry name" value="UDP-Glycosyltransferase/glycogen phosphorylase"/>
    <property type="match status" value="1"/>
</dbReference>
<dbReference type="PIRSF" id="PIRSF000460">
    <property type="entry name" value="Pprylas_GlgP"/>
    <property type="match status" value="1"/>
</dbReference>
<evidence type="ECO:0000256" key="7">
    <source>
        <dbReference type="ARBA" id="ARBA00022676"/>
    </source>
</evidence>
<comment type="cofactor">
    <cofactor evidence="2 13">
        <name>pyridoxal 5'-phosphate</name>
        <dbReference type="ChEBI" id="CHEBI:597326"/>
    </cofactor>
</comment>
<comment type="similarity">
    <text evidence="4 13">Belongs to the glycogen phosphorylase family.</text>
</comment>
<keyword evidence="6" id="KW-0021">Allosteric enzyme</keyword>
<organism evidence="14 15">
    <name type="scientific">Panicum virgatum</name>
    <name type="common">Blackwell switchgrass</name>
    <dbReference type="NCBI Taxonomy" id="38727"/>
    <lineage>
        <taxon>Eukaryota</taxon>
        <taxon>Viridiplantae</taxon>
        <taxon>Streptophyta</taxon>
        <taxon>Embryophyta</taxon>
        <taxon>Tracheophyta</taxon>
        <taxon>Spermatophyta</taxon>
        <taxon>Magnoliopsida</taxon>
        <taxon>Liliopsida</taxon>
        <taxon>Poales</taxon>
        <taxon>Poaceae</taxon>
        <taxon>PACMAD clade</taxon>
        <taxon>Panicoideae</taxon>
        <taxon>Panicodae</taxon>
        <taxon>Paniceae</taxon>
        <taxon>Panicinae</taxon>
        <taxon>Panicum</taxon>
        <taxon>Panicum sect. Hiantes</taxon>
    </lineage>
</organism>
<dbReference type="FunFam" id="3.40.50.2000:FF:000003">
    <property type="entry name" value="Alpha-1,4 glucan phosphorylase"/>
    <property type="match status" value="1"/>
</dbReference>
<evidence type="ECO:0000256" key="3">
    <source>
        <dbReference type="ARBA" id="ARBA00004496"/>
    </source>
</evidence>
<dbReference type="GO" id="GO:0008184">
    <property type="term" value="F:glycogen phosphorylase activity"/>
    <property type="evidence" value="ECO:0007669"/>
    <property type="project" value="InterPro"/>
</dbReference>
<comment type="subcellular location">
    <subcellularLocation>
        <location evidence="3">Cytoplasm</location>
    </subcellularLocation>
</comment>
<evidence type="ECO:0000256" key="2">
    <source>
        <dbReference type="ARBA" id="ARBA00001933"/>
    </source>
</evidence>
<evidence type="ECO:0000256" key="11">
    <source>
        <dbReference type="ARBA" id="ARBA00025174"/>
    </source>
</evidence>
<dbReference type="InterPro" id="IPR000811">
    <property type="entry name" value="Glyco_trans_35"/>
</dbReference>
<dbReference type="EC" id="2.4.1.1" evidence="13"/>
<evidence type="ECO:0000256" key="8">
    <source>
        <dbReference type="ARBA" id="ARBA00022679"/>
    </source>
</evidence>
<keyword evidence="7 13" id="KW-0328">Glycosyltransferase</keyword>
<reference evidence="14" key="1">
    <citation type="submission" date="2020-05" db="EMBL/GenBank/DDBJ databases">
        <title>WGS assembly of Panicum virgatum.</title>
        <authorList>
            <person name="Lovell J.T."/>
            <person name="Jenkins J."/>
            <person name="Shu S."/>
            <person name="Juenger T.E."/>
            <person name="Schmutz J."/>
        </authorList>
    </citation>
    <scope>NUCLEOTIDE SEQUENCE</scope>
    <source>
        <strain evidence="14">AP13</strain>
    </source>
</reference>
<dbReference type="Gene3D" id="3.40.50.2000">
    <property type="entry name" value="Glycogen Phosphorylase B"/>
    <property type="match status" value="2"/>
</dbReference>